<keyword evidence="3" id="KW-1185">Reference proteome</keyword>
<dbReference type="RefSeq" id="WP_169664398.1">
    <property type="nucleotide sequence ID" value="NZ_CP076132.1"/>
</dbReference>
<evidence type="ECO:0000256" key="1">
    <source>
        <dbReference type="SAM" id="SignalP"/>
    </source>
</evidence>
<feature type="signal peptide" evidence="1">
    <location>
        <begin position="1"/>
        <end position="22"/>
    </location>
</feature>
<name>A0AAX1NBB5_9BACT</name>
<dbReference type="KEGG" id="fya:KMW28_04960"/>
<reference evidence="2 3" key="1">
    <citation type="submission" date="2021-05" db="EMBL/GenBank/DDBJ databases">
        <title>Comparative genomic studies on the polysaccharide-degrading batcterial strains of the Flammeovirga genus.</title>
        <authorList>
            <person name="Zewei F."/>
            <person name="Zheng Z."/>
            <person name="Yu L."/>
            <person name="Ruyue G."/>
            <person name="Yanhong M."/>
            <person name="Yuanyuan C."/>
            <person name="Jingyan G."/>
            <person name="Wenjun H."/>
        </authorList>
    </citation>
    <scope>NUCLEOTIDE SEQUENCE [LARGE SCALE GENOMIC DNA]</scope>
    <source>
        <strain evidence="2 3">NBRC:100898</strain>
    </source>
</reference>
<dbReference type="Proteomes" id="UP000678679">
    <property type="component" value="Chromosome 1"/>
</dbReference>
<dbReference type="AlphaFoldDB" id="A0AAX1NBB5"/>
<sequence length="348" mass="40597">MKVYCIQLLHFAFIFFSVSLFGQNLDKETISVKYIHLPENPLPSNLTSYSRKITLPKSFYDGSKKDSVEKRLLEATTIEGYSIVDHSDDFSIEIETNNFKTLGFEEKTVEKVKVFDGQRIIFTHFSYELIYKMPVFFQVKVNGKNIHSGYLNNSNNYVRIDTPALRSEEEREFWKNHLSKDFINELRAKEFEKHCQEIHSYLSNNYAYTEKQIQIPVLKLESTAKRDYTAYNSICEDMIKAFHLIEAHKGHSGKDYNVEAEQVIDKFRSMLKEVDFKDKKALYNKKTSAYIAANIGMLSIWLNDFKVSLECMKYAQANAGKEIDSEKYKQLILSRSTKLKKFKASVIQ</sequence>
<accession>A0AAX1NBB5</accession>
<organism evidence="2 3">
    <name type="scientific">Flammeovirga yaeyamensis</name>
    <dbReference type="NCBI Taxonomy" id="367791"/>
    <lineage>
        <taxon>Bacteria</taxon>
        <taxon>Pseudomonadati</taxon>
        <taxon>Bacteroidota</taxon>
        <taxon>Cytophagia</taxon>
        <taxon>Cytophagales</taxon>
        <taxon>Flammeovirgaceae</taxon>
        <taxon>Flammeovirga</taxon>
    </lineage>
</organism>
<proteinExistence type="predicted"/>
<evidence type="ECO:0000313" key="3">
    <source>
        <dbReference type="Proteomes" id="UP000678679"/>
    </source>
</evidence>
<gene>
    <name evidence="2" type="ORF">KMW28_04960</name>
</gene>
<keyword evidence="1" id="KW-0732">Signal</keyword>
<evidence type="ECO:0008006" key="4">
    <source>
        <dbReference type="Google" id="ProtNLM"/>
    </source>
</evidence>
<feature type="chain" id="PRO_5043937181" description="DUF3857 domain-containing protein" evidence="1">
    <location>
        <begin position="23"/>
        <end position="348"/>
    </location>
</feature>
<dbReference type="EMBL" id="CP076132">
    <property type="protein sequence ID" value="QWG02933.1"/>
    <property type="molecule type" value="Genomic_DNA"/>
</dbReference>
<evidence type="ECO:0000313" key="2">
    <source>
        <dbReference type="EMBL" id="QWG02933.1"/>
    </source>
</evidence>
<protein>
    <recommendedName>
        <fullName evidence="4">DUF3857 domain-containing protein</fullName>
    </recommendedName>
</protein>